<dbReference type="Pfam" id="PF13715">
    <property type="entry name" value="CarbopepD_reg_2"/>
    <property type="match status" value="1"/>
</dbReference>
<reference evidence="2 3" key="1">
    <citation type="submission" date="2018-07" db="EMBL/GenBank/DDBJ databases">
        <title>Oceanihabitans testaceum sp. nov., isolated from marine sediment.</title>
        <authorList>
            <person name="Li C.-M."/>
        </authorList>
    </citation>
    <scope>NUCLEOTIDE SEQUENCE [LARGE SCALE GENOMIC DNA]</scope>
    <source>
        <strain evidence="2 3">S9-10</strain>
    </source>
</reference>
<proteinExistence type="predicted"/>
<dbReference type="GO" id="GO:0004180">
    <property type="term" value="F:carboxypeptidase activity"/>
    <property type="evidence" value="ECO:0007669"/>
    <property type="project" value="UniProtKB-KW"/>
</dbReference>
<comment type="caution">
    <text evidence="2">The sequence shown here is derived from an EMBL/GenBank/DDBJ whole genome shotgun (WGS) entry which is preliminary data.</text>
</comment>
<dbReference type="OrthoDB" id="1417583at2"/>
<evidence type="ECO:0000313" key="2">
    <source>
        <dbReference type="EMBL" id="RCU58769.1"/>
    </source>
</evidence>
<name>A0A368PAE0_9FLAO</name>
<organism evidence="2 3">
    <name type="scientific">Oceanihabitans sediminis</name>
    <dbReference type="NCBI Taxonomy" id="1812012"/>
    <lineage>
        <taxon>Bacteria</taxon>
        <taxon>Pseudomonadati</taxon>
        <taxon>Bacteroidota</taxon>
        <taxon>Flavobacteriia</taxon>
        <taxon>Flavobacteriales</taxon>
        <taxon>Flavobacteriaceae</taxon>
        <taxon>Oceanihabitans</taxon>
    </lineage>
</organism>
<keyword evidence="1" id="KW-0732">Signal</keyword>
<accession>A0A368PAE0</accession>
<feature type="chain" id="PRO_5016950774" evidence="1">
    <location>
        <begin position="21"/>
        <end position="255"/>
    </location>
</feature>
<keyword evidence="3" id="KW-1185">Reference proteome</keyword>
<protein>
    <submittedName>
        <fullName evidence="2">Carboxypeptidase-like regulatory domain-containing protein</fullName>
    </submittedName>
</protein>
<evidence type="ECO:0000313" key="3">
    <source>
        <dbReference type="Proteomes" id="UP000252249"/>
    </source>
</evidence>
<dbReference type="AlphaFoldDB" id="A0A368PAE0"/>
<dbReference type="EMBL" id="QPIG01000001">
    <property type="protein sequence ID" value="RCU58769.1"/>
    <property type="molecule type" value="Genomic_DNA"/>
</dbReference>
<sequence length="255" mass="28998">MKTKFFFLAILLICIQFSWSQTVEIHGIIKSENDVENIHIINKTLQKFTVTNAKGEFMISGKLNDTLVVSSVQSKLKTIVINIENTLSKSVTITLEEQVNELDEVVIGKMLSGNLMQDIIEADGEPITAQKLGIQSYQGVLKTHNERLLNEASTGGGFIPLNPILNAISGRTKRLKNRVKIDKRKTLMFAIKTRLSEDLFFDSPLEQEYIMDYFYFVSDAENFKEICTTKSDLEILVFLKDKLIEYKANYMPPTD</sequence>
<dbReference type="RefSeq" id="WP_113966257.1">
    <property type="nucleotide sequence ID" value="NZ_JAWVXR010000003.1"/>
</dbReference>
<dbReference type="Proteomes" id="UP000252249">
    <property type="component" value="Unassembled WGS sequence"/>
</dbReference>
<keyword evidence="2" id="KW-0645">Protease</keyword>
<dbReference type="SUPFAM" id="SSF49464">
    <property type="entry name" value="Carboxypeptidase regulatory domain-like"/>
    <property type="match status" value="1"/>
</dbReference>
<dbReference type="InterPro" id="IPR008969">
    <property type="entry name" value="CarboxyPept-like_regulatory"/>
</dbReference>
<keyword evidence="2" id="KW-0378">Hydrolase</keyword>
<keyword evidence="2" id="KW-0121">Carboxypeptidase</keyword>
<gene>
    <name evidence="2" type="ORF">DU428_05210</name>
</gene>
<evidence type="ECO:0000256" key="1">
    <source>
        <dbReference type="SAM" id="SignalP"/>
    </source>
</evidence>
<feature type="signal peptide" evidence="1">
    <location>
        <begin position="1"/>
        <end position="20"/>
    </location>
</feature>